<feature type="region of interest" description="Disordered" evidence="1">
    <location>
        <begin position="140"/>
        <end position="159"/>
    </location>
</feature>
<gene>
    <name evidence="2" type="ORF">BC938DRAFT_476231</name>
</gene>
<name>A0A433QQU5_9FUNG</name>
<dbReference type="EMBL" id="RBNJ01002303">
    <property type="protein sequence ID" value="RUS32128.1"/>
    <property type="molecule type" value="Genomic_DNA"/>
</dbReference>
<proteinExistence type="predicted"/>
<accession>A0A433QQU5</accession>
<evidence type="ECO:0000313" key="2">
    <source>
        <dbReference type="EMBL" id="RUS32128.1"/>
    </source>
</evidence>
<keyword evidence="3" id="KW-1185">Reference proteome</keyword>
<evidence type="ECO:0000256" key="1">
    <source>
        <dbReference type="SAM" id="MobiDB-lite"/>
    </source>
</evidence>
<dbReference type="Proteomes" id="UP000274822">
    <property type="component" value="Unassembled WGS sequence"/>
</dbReference>
<evidence type="ECO:0000313" key="3">
    <source>
        <dbReference type="Proteomes" id="UP000274822"/>
    </source>
</evidence>
<comment type="caution">
    <text evidence="2">The sequence shown here is derived from an EMBL/GenBank/DDBJ whole genome shotgun (WGS) entry which is preliminary data.</text>
</comment>
<dbReference type="AlphaFoldDB" id="A0A433QQU5"/>
<reference evidence="2 3" key="1">
    <citation type="journal article" date="2018" name="New Phytol.">
        <title>Phylogenomics of Endogonaceae and evolution of mycorrhizas within Mucoromycota.</title>
        <authorList>
            <person name="Chang Y."/>
            <person name="Desiro A."/>
            <person name="Na H."/>
            <person name="Sandor L."/>
            <person name="Lipzen A."/>
            <person name="Clum A."/>
            <person name="Barry K."/>
            <person name="Grigoriev I.V."/>
            <person name="Martin F.M."/>
            <person name="Stajich J.E."/>
            <person name="Smith M.E."/>
            <person name="Bonito G."/>
            <person name="Spatafora J.W."/>
        </authorList>
    </citation>
    <scope>NUCLEOTIDE SEQUENCE [LARGE SCALE GENOMIC DNA]</scope>
    <source>
        <strain evidence="2 3">AD002</strain>
    </source>
</reference>
<organism evidence="2 3">
    <name type="scientific">Jimgerdemannia flammicorona</name>
    <dbReference type="NCBI Taxonomy" id="994334"/>
    <lineage>
        <taxon>Eukaryota</taxon>
        <taxon>Fungi</taxon>
        <taxon>Fungi incertae sedis</taxon>
        <taxon>Mucoromycota</taxon>
        <taxon>Mucoromycotina</taxon>
        <taxon>Endogonomycetes</taxon>
        <taxon>Endogonales</taxon>
        <taxon>Endogonaceae</taxon>
        <taxon>Jimgerdemannia</taxon>
    </lineage>
</organism>
<sequence>MKYVQIPDVLGRDIGFLISNLILTFCNRFHSACEKKRPPGKLCHSVSQTLRLHRNHDGVPAPSRVYTCIDVVSDPEAVTKIREIACATPTIPSPLRPISPSRHSIRNMSPTSLLSPAAPQGVIRKLRVALIQSSYHLTKQPAAGRKPIHSASPSMKNSASSLSPACSGLTVMNGLAGIPEGHAKLAAGKVSGVKLAARTDETP</sequence>
<feature type="compositionally biased region" description="Low complexity" evidence="1">
    <location>
        <begin position="150"/>
        <end position="159"/>
    </location>
</feature>
<protein>
    <submittedName>
        <fullName evidence="2">Uncharacterized protein</fullName>
    </submittedName>
</protein>